<sequence>MDNLLTFIVEQVCLEIPNYTQKDESQLDDDELSQTQPDKTELMDQCIQIVSFETKNKSDIQKDIVIDVIPSPVSSVQQRKNKSPTVRNQELNIKDLVVVSENFIKKSPVVNKLKDDNDCEVNPPSPTQQIKKPNHYSSFRNNLKKTMEDVKSSKINNFQNLPKSLDFCDQSKDMLQISSKPANFADALKHLNEKKSGWIYKNDINFLLQKKGLLRRSKI</sequence>
<dbReference type="Proteomes" id="UP000887116">
    <property type="component" value="Unassembled WGS sequence"/>
</dbReference>
<dbReference type="OrthoDB" id="6437530at2759"/>
<dbReference type="AlphaFoldDB" id="A0A8X6L006"/>
<keyword evidence="2" id="KW-1185">Reference proteome</keyword>
<gene>
    <name evidence="1" type="ORF">TNCT_352991</name>
</gene>
<evidence type="ECO:0000313" key="1">
    <source>
        <dbReference type="EMBL" id="GFQ90471.1"/>
    </source>
</evidence>
<organism evidence="1 2">
    <name type="scientific">Trichonephila clavata</name>
    <name type="common">Joro spider</name>
    <name type="synonym">Nephila clavata</name>
    <dbReference type="NCBI Taxonomy" id="2740835"/>
    <lineage>
        <taxon>Eukaryota</taxon>
        <taxon>Metazoa</taxon>
        <taxon>Ecdysozoa</taxon>
        <taxon>Arthropoda</taxon>
        <taxon>Chelicerata</taxon>
        <taxon>Arachnida</taxon>
        <taxon>Araneae</taxon>
        <taxon>Araneomorphae</taxon>
        <taxon>Entelegynae</taxon>
        <taxon>Araneoidea</taxon>
        <taxon>Nephilidae</taxon>
        <taxon>Trichonephila</taxon>
    </lineage>
</organism>
<name>A0A8X6L006_TRICU</name>
<reference evidence="1" key="1">
    <citation type="submission" date="2020-07" db="EMBL/GenBank/DDBJ databases">
        <title>Multicomponent nature underlies the extraordinary mechanical properties of spider dragline silk.</title>
        <authorList>
            <person name="Kono N."/>
            <person name="Nakamura H."/>
            <person name="Mori M."/>
            <person name="Yoshida Y."/>
            <person name="Ohtoshi R."/>
            <person name="Malay A.D."/>
            <person name="Moran D.A.P."/>
            <person name="Tomita M."/>
            <person name="Numata K."/>
            <person name="Arakawa K."/>
        </authorList>
    </citation>
    <scope>NUCLEOTIDE SEQUENCE</scope>
</reference>
<protein>
    <submittedName>
        <fullName evidence="1">Uncharacterized protein</fullName>
    </submittedName>
</protein>
<comment type="caution">
    <text evidence="1">The sequence shown here is derived from an EMBL/GenBank/DDBJ whole genome shotgun (WGS) entry which is preliminary data.</text>
</comment>
<proteinExistence type="predicted"/>
<accession>A0A8X6L006</accession>
<dbReference type="EMBL" id="BMAO01033575">
    <property type="protein sequence ID" value="GFQ90471.1"/>
    <property type="molecule type" value="Genomic_DNA"/>
</dbReference>
<evidence type="ECO:0000313" key="2">
    <source>
        <dbReference type="Proteomes" id="UP000887116"/>
    </source>
</evidence>